<name>A0A8J2I488_9PLEO</name>
<sequence>MGQGQSQQQAAQQPPEPQLSEEERAQLQVEMRAKQQAALDKRFASQPRSRKPSPTGAQAKRKPTALEESLETGTEEWCDGKL</sequence>
<organism evidence="2 3">
    <name type="scientific">Alternaria atra</name>
    <dbReference type="NCBI Taxonomy" id="119953"/>
    <lineage>
        <taxon>Eukaryota</taxon>
        <taxon>Fungi</taxon>
        <taxon>Dikarya</taxon>
        <taxon>Ascomycota</taxon>
        <taxon>Pezizomycotina</taxon>
        <taxon>Dothideomycetes</taxon>
        <taxon>Pleosporomycetidae</taxon>
        <taxon>Pleosporales</taxon>
        <taxon>Pleosporineae</taxon>
        <taxon>Pleosporaceae</taxon>
        <taxon>Alternaria</taxon>
        <taxon>Alternaria sect. Ulocladioides</taxon>
    </lineage>
</organism>
<comment type="caution">
    <text evidence="2">The sequence shown here is derived from an EMBL/GenBank/DDBJ whole genome shotgun (WGS) entry which is preliminary data.</text>
</comment>
<dbReference type="GeneID" id="67014414"/>
<feature type="compositionally biased region" description="Acidic residues" evidence="1">
    <location>
        <begin position="68"/>
        <end position="82"/>
    </location>
</feature>
<dbReference type="EMBL" id="CAJRGZ010000016">
    <property type="protein sequence ID" value="CAG5152791.1"/>
    <property type="molecule type" value="Genomic_DNA"/>
</dbReference>
<dbReference type="OrthoDB" id="3798255at2759"/>
<evidence type="ECO:0000256" key="1">
    <source>
        <dbReference type="SAM" id="MobiDB-lite"/>
    </source>
</evidence>
<reference evidence="2" key="1">
    <citation type="submission" date="2021-05" db="EMBL/GenBank/DDBJ databases">
        <authorList>
            <person name="Stam R."/>
        </authorList>
    </citation>
    <scope>NUCLEOTIDE SEQUENCE</scope>
    <source>
        <strain evidence="2">CS162</strain>
    </source>
</reference>
<gene>
    <name evidence="2" type="ORF">ALTATR162_LOCUS2916</name>
</gene>
<keyword evidence="3" id="KW-1185">Reference proteome</keyword>
<accession>A0A8J2I488</accession>
<feature type="region of interest" description="Disordered" evidence="1">
    <location>
        <begin position="1"/>
        <end position="82"/>
    </location>
</feature>
<proteinExistence type="predicted"/>
<feature type="compositionally biased region" description="Low complexity" evidence="1">
    <location>
        <begin position="1"/>
        <end position="13"/>
    </location>
</feature>
<dbReference type="RefSeq" id="XP_043166457.1">
    <property type="nucleotide sequence ID" value="XM_043310522.1"/>
</dbReference>
<dbReference type="Proteomes" id="UP000676310">
    <property type="component" value="Unassembled WGS sequence"/>
</dbReference>
<evidence type="ECO:0000313" key="3">
    <source>
        <dbReference type="Proteomes" id="UP000676310"/>
    </source>
</evidence>
<evidence type="ECO:0000313" key="2">
    <source>
        <dbReference type="EMBL" id="CAG5152791.1"/>
    </source>
</evidence>
<dbReference type="AlphaFoldDB" id="A0A8J2I488"/>
<protein>
    <submittedName>
        <fullName evidence="2">Uncharacterized protein</fullName>
    </submittedName>
</protein>